<reference evidence="1" key="5">
    <citation type="journal article" date="2021" name="G3 (Bethesda)">
        <title>Aegilops tauschii genome assembly Aet v5.0 features greater sequence contiguity and improved annotation.</title>
        <authorList>
            <person name="Wang L."/>
            <person name="Zhu T."/>
            <person name="Rodriguez J.C."/>
            <person name="Deal K.R."/>
            <person name="Dubcovsky J."/>
            <person name="McGuire P.E."/>
            <person name="Lux T."/>
            <person name="Spannagl M."/>
            <person name="Mayer K.F.X."/>
            <person name="Baldrich P."/>
            <person name="Meyers B.C."/>
            <person name="Huo N."/>
            <person name="Gu Y.Q."/>
            <person name="Zhou H."/>
            <person name="Devos K.M."/>
            <person name="Bennetzen J.L."/>
            <person name="Unver T."/>
            <person name="Budak H."/>
            <person name="Gulick P.J."/>
            <person name="Galiba G."/>
            <person name="Kalapos B."/>
            <person name="Nelson D.R."/>
            <person name="Li P."/>
            <person name="You F.M."/>
            <person name="Luo M.C."/>
            <person name="Dvorak J."/>
        </authorList>
    </citation>
    <scope>NUCLEOTIDE SEQUENCE [LARGE SCALE GENOMIC DNA]</scope>
    <source>
        <strain evidence="1">cv. AL8/78</strain>
    </source>
</reference>
<keyword evidence="2" id="KW-1185">Reference proteome</keyword>
<evidence type="ECO:0000313" key="1">
    <source>
        <dbReference type="EnsemblPlants" id="AET4Gv20610500.2"/>
    </source>
</evidence>
<dbReference type="AlphaFoldDB" id="A0A453ILX9"/>
<sequence length="58" mass="6466">MSLFCAGDGYLIGPVLCKNHTTLIHWSIPSYVVFPLLILVSDVREVILLTEDEVLFSS</sequence>
<protein>
    <submittedName>
        <fullName evidence="1">Uncharacterized protein</fullName>
    </submittedName>
</protein>
<organism evidence="1 2">
    <name type="scientific">Aegilops tauschii subsp. strangulata</name>
    <name type="common">Goatgrass</name>
    <dbReference type="NCBI Taxonomy" id="200361"/>
    <lineage>
        <taxon>Eukaryota</taxon>
        <taxon>Viridiplantae</taxon>
        <taxon>Streptophyta</taxon>
        <taxon>Embryophyta</taxon>
        <taxon>Tracheophyta</taxon>
        <taxon>Spermatophyta</taxon>
        <taxon>Magnoliopsida</taxon>
        <taxon>Liliopsida</taxon>
        <taxon>Poales</taxon>
        <taxon>Poaceae</taxon>
        <taxon>BOP clade</taxon>
        <taxon>Pooideae</taxon>
        <taxon>Triticodae</taxon>
        <taxon>Triticeae</taxon>
        <taxon>Triticinae</taxon>
        <taxon>Aegilops</taxon>
    </lineage>
</organism>
<accession>A0A453ILX9</accession>
<reference evidence="1" key="4">
    <citation type="submission" date="2019-03" db="UniProtKB">
        <authorList>
            <consortium name="EnsemblPlants"/>
        </authorList>
    </citation>
    <scope>IDENTIFICATION</scope>
</reference>
<dbReference type="EnsemblPlants" id="AET4Gv20610500.2">
    <property type="protein sequence ID" value="AET4Gv20610500.2"/>
    <property type="gene ID" value="AET4Gv20610500"/>
</dbReference>
<proteinExistence type="predicted"/>
<evidence type="ECO:0000313" key="2">
    <source>
        <dbReference type="Proteomes" id="UP000015105"/>
    </source>
</evidence>
<reference evidence="1" key="3">
    <citation type="journal article" date="2017" name="Nature">
        <title>Genome sequence of the progenitor of the wheat D genome Aegilops tauschii.</title>
        <authorList>
            <person name="Luo M.C."/>
            <person name="Gu Y.Q."/>
            <person name="Puiu D."/>
            <person name="Wang H."/>
            <person name="Twardziok S.O."/>
            <person name="Deal K.R."/>
            <person name="Huo N."/>
            <person name="Zhu T."/>
            <person name="Wang L."/>
            <person name="Wang Y."/>
            <person name="McGuire P.E."/>
            <person name="Liu S."/>
            <person name="Long H."/>
            <person name="Ramasamy R.K."/>
            <person name="Rodriguez J.C."/>
            <person name="Van S.L."/>
            <person name="Yuan L."/>
            <person name="Wang Z."/>
            <person name="Xia Z."/>
            <person name="Xiao L."/>
            <person name="Anderson O.D."/>
            <person name="Ouyang S."/>
            <person name="Liang Y."/>
            <person name="Zimin A.V."/>
            <person name="Pertea G."/>
            <person name="Qi P."/>
            <person name="Bennetzen J.L."/>
            <person name="Dai X."/>
            <person name="Dawson M.W."/>
            <person name="Muller H.G."/>
            <person name="Kugler K."/>
            <person name="Rivarola-Duarte L."/>
            <person name="Spannagl M."/>
            <person name="Mayer K.F.X."/>
            <person name="Lu F.H."/>
            <person name="Bevan M.W."/>
            <person name="Leroy P."/>
            <person name="Li P."/>
            <person name="You F.M."/>
            <person name="Sun Q."/>
            <person name="Liu Z."/>
            <person name="Lyons E."/>
            <person name="Wicker T."/>
            <person name="Salzberg S.L."/>
            <person name="Devos K.M."/>
            <person name="Dvorak J."/>
        </authorList>
    </citation>
    <scope>NUCLEOTIDE SEQUENCE [LARGE SCALE GENOMIC DNA]</scope>
    <source>
        <strain evidence="1">cv. AL8/78</strain>
    </source>
</reference>
<name>A0A453ILX9_AEGTS</name>
<dbReference type="Proteomes" id="UP000015105">
    <property type="component" value="Chromosome 4D"/>
</dbReference>
<dbReference type="Gramene" id="AET4Gv20610500.2">
    <property type="protein sequence ID" value="AET4Gv20610500.2"/>
    <property type="gene ID" value="AET4Gv20610500"/>
</dbReference>
<reference evidence="2" key="1">
    <citation type="journal article" date="2014" name="Science">
        <title>Ancient hybridizations among the ancestral genomes of bread wheat.</title>
        <authorList>
            <consortium name="International Wheat Genome Sequencing Consortium,"/>
            <person name="Marcussen T."/>
            <person name="Sandve S.R."/>
            <person name="Heier L."/>
            <person name="Spannagl M."/>
            <person name="Pfeifer M."/>
            <person name="Jakobsen K.S."/>
            <person name="Wulff B.B."/>
            <person name="Steuernagel B."/>
            <person name="Mayer K.F."/>
            <person name="Olsen O.A."/>
        </authorList>
    </citation>
    <scope>NUCLEOTIDE SEQUENCE [LARGE SCALE GENOMIC DNA]</scope>
    <source>
        <strain evidence="2">cv. AL8/78</strain>
    </source>
</reference>
<reference evidence="2" key="2">
    <citation type="journal article" date="2017" name="Nat. Plants">
        <title>The Aegilops tauschii genome reveals multiple impacts of transposons.</title>
        <authorList>
            <person name="Zhao G."/>
            <person name="Zou C."/>
            <person name="Li K."/>
            <person name="Wang K."/>
            <person name="Li T."/>
            <person name="Gao L."/>
            <person name="Zhang X."/>
            <person name="Wang H."/>
            <person name="Yang Z."/>
            <person name="Liu X."/>
            <person name="Jiang W."/>
            <person name="Mao L."/>
            <person name="Kong X."/>
            <person name="Jiao Y."/>
            <person name="Jia J."/>
        </authorList>
    </citation>
    <scope>NUCLEOTIDE SEQUENCE [LARGE SCALE GENOMIC DNA]</scope>
    <source>
        <strain evidence="2">cv. AL8/78</strain>
    </source>
</reference>